<sequence length="168" mass="18518">MAETSELPQTPAETVEKMTESFETAAKEFDALKFDAEVPESVRSMAENTVNQTREAYERGKEALDESIDALERSFDAAGQGATAFNRKLIDIAQRNLNSGFDYAKSLAGAKTLAEIVELQSSYIRNQFEVFAGQATEIQELTKKIASDTSGPLKDQMTKSFETVRKAS</sequence>
<dbReference type="EMBL" id="AP014648">
    <property type="protein sequence ID" value="BAQ16893.1"/>
    <property type="molecule type" value="Genomic_DNA"/>
</dbReference>
<evidence type="ECO:0000313" key="3">
    <source>
        <dbReference type="EMBL" id="BAQ16893.1"/>
    </source>
</evidence>
<dbReference type="KEGG" id="mcg:GL4_1436"/>
<dbReference type="AlphaFoldDB" id="A0A0A8K1S7"/>
<protein>
    <submittedName>
        <fullName evidence="3">Methyl-accepting chemotaxis protein</fullName>
    </submittedName>
</protein>
<reference evidence="3 4" key="1">
    <citation type="submission" date="2014-09" db="EMBL/GenBank/DDBJ databases">
        <title>Genome sequencing of Methyloceanibacter caenitepidi Gela4.</title>
        <authorList>
            <person name="Takeuchi M."/>
            <person name="Susumu S."/>
            <person name="Kamagata Y."/>
            <person name="Oshima K."/>
            <person name="Hattori M."/>
            <person name="Iwasaki W."/>
        </authorList>
    </citation>
    <scope>NUCLEOTIDE SEQUENCE [LARGE SCALE GENOMIC DNA]</scope>
    <source>
        <strain evidence="3 4">Gela4</strain>
    </source>
</reference>
<feature type="compositionally biased region" description="Polar residues" evidence="1">
    <location>
        <begin position="1"/>
        <end position="12"/>
    </location>
</feature>
<dbReference type="STRING" id="1384459.GL4_1436"/>
<evidence type="ECO:0000259" key="2">
    <source>
        <dbReference type="Pfam" id="PF09361"/>
    </source>
</evidence>
<feature type="region of interest" description="Disordered" evidence="1">
    <location>
        <begin position="147"/>
        <end position="168"/>
    </location>
</feature>
<dbReference type="HOGENOM" id="CLU_119062_0_0_5"/>
<dbReference type="OrthoDB" id="8479257at2"/>
<evidence type="ECO:0000256" key="1">
    <source>
        <dbReference type="SAM" id="MobiDB-lite"/>
    </source>
</evidence>
<dbReference type="InterPro" id="IPR010234">
    <property type="entry name" value="Phasin_subfam-2"/>
</dbReference>
<dbReference type="Pfam" id="PF09361">
    <property type="entry name" value="Phasin_2"/>
    <property type="match status" value="1"/>
</dbReference>
<dbReference type="InterPro" id="IPR018968">
    <property type="entry name" value="Phasin"/>
</dbReference>
<dbReference type="Proteomes" id="UP000031643">
    <property type="component" value="Chromosome"/>
</dbReference>
<name>A0A0A8K1S7_9HYPH</name>
<keyword evidence="4" id="KW-1185">Reference proteome</keyword>
<feature type="domain" description="Phasin" evidence="2">
    <location>
        <begin position="62"/>
        <end position="157"/>
    </location>
</feature>
<gene>
    <name evidence="3" type="ORF">GL4_1436</name>
</gene>
<organism evidence="3 4">
    <name type="scientific">Methyloceanibacter caenitepidi</name>
    <dbReference type="NCBI Taxonomy" id="1384459"/>
    <lineage>
        <taxon>Bacteria</taxon>
        <taxon>Pseudomonadati</taxon>
        <taxon>Pseudomonadota</taxon>
        <taxon>Alphaproteobacteria</taxon>
        <taxon>Hyphomicrobiales</taxon>
        <taxon>Hyphomicrobiaceae</taxon>
        <taxon>Methyloceanibacter</taxon>
    </lineage>
</organism>
<proteinExistence type="predicted"/>
<evidence type="ECO:0000313" key="4">
    <source>
        <dbReference type="Proteomes" id="UP000031643"/>
    </source>
</evidence>
<dbReference type="NCBIfam" id="TIGR01985">
    <property type="entry name" value="phasin_2"/>
    <property type="match status" value="1"/>
</dbReference>
<feature type="region of interest" description="Disordered" evidence="1">
    <location>
        <begin position="1"/>
        <end position="20"/>
    </location>
</feature>
<accession>A0A0A8K1S7</accession>
<dbReference type="RefSeq" id="WP_052464209.1">
    <property type="nucleotide sequence ID" value="NZ_AP014648.1"/>
</dbReference>